<dbReference type="InterPro" id="IPR006260">
    <property type="entry name" value="TonB/TolA_C"/>
</dbReference>
<reference evidence="11 12" key="1">
    <citation type="submission" date="2021-01" db="EMBL/GenBank/DDBJ databases">
        <title>Carboxyliciviraga sp.nov., isolated from coastal sediments.</title>
        <authorList>
            <person name="Lu D."/>
            <person name="Zhang T."/>
        </authorList>
    </citation>
    <scope>NUCLEOTIDE SEQUENCE [LARGE SCALE GENOMIC DNA]</scope>
    <source>
        <strain evidence="11 12">N1Y132</strain>
    </source>
</reference>
<evidence type="ECO:0000313" key="11">
    <source>
        <dbReference type="EMBL" id="MBK3517712.1"/>
    </source>
</evidence>
<evidence type="ECO:0000256" key="1">
    <source>
        <dbReference type="ARBA" id="ARBA00004383"/>
    </source>
</evidence>
<keyword evidence="3" id="KW-0813">Transport</keyword>
<comment type="subcellular location">
    <subcellularLocation>
        <location evidence="1">Cell inner membrane</location>
        <topology evidence="1">Single-pass membrane protein</topology>
        <orientation evidence="1">Periplasmic side</orientation>
    </subcellularLocation>
</comment>
<dbReference type="PANTHER" id="PTHR33446">
    <property type="entry name" value="PROTEIN TONB-RELATED"/>
    <property type="match status" value="1"/>
</dbReference>
<dbReference type="SUPFAM" id="SSF74653">
    <property type="entry name" value="TolA/TonB C-terminal domain"/>
    <property type="match status" value="1"/>
</dbReference>
<evidence type="ECO:0000256" key="4">
    <source>
        <dbReference type="ARBA" id="ARBA00022475"/>
    </source>
</evidence>
<feature type="domain" description="TonB C-terminal" evidence="10">
    <location>
        <begin position="153"/>
        <end position="243"/>
    </location>
</feature>
<dbReference type="PROSITE" id="PS52015">
    <property type="entry name" value="TONB_CTD"/>
    <property type="match status" value="1"/>
</dbReference>
<keyword evidence="5" id="KW-0997">Cell inner membrane</keyword>
<dbReference type="NCBIfam" id="TIGR01352">
    <property type="entry name" value="tonB_Cterm"/>
    <property type="match status" value="1"/>
</dbReference>
<evidence type="ECO:0000256" key="3">
    <source>
        <dbReference type="ARBA" id="ARBA00022448"/>
    </source>
</evidence>
<evidence type="ECO:0000256" key="8">
    <source>
        <dbReference type="ARBA" id="ARBA00022989"/>
    </source>
</evidence>
<dbReference type="SUPFAM" id="SSF82185">
    <property type="entry name" value="Histone H3 K4-specific methyltransferase SET7/9 N-terminal domain"/>
    <property type="match status" value="1"/>
</dbReference>
<evidence type="ECO:0000256" key="2">
    <source>
        <dbReference type="ARBA" id="ARBA00006555"/>
    </source>
</evidence>
<dbReference type="Gene3D" id="3.30.1150.10">
    <property type="match status" value="1"/>
</dbReference>
<dbReference type="EMBL" id="JAENRR010000020">
    <property type="protein sequence ID" value="MBK3517712.1"/>
    <property type="molecule type" value="Genomic_DNA"/>
</dbReference>
<organism evidence="11 12">
    <name type="scientific">Carboxylicivirga marina</name>
    <dbReference type="NCBI Taxonomy" id="2800988"/>
    <lineage>
        <taxon>Bacteria</taxon>
        <taxon>Pseudomonadati</taxon>
        <taxon>Bacteroidota</taxon>
        <taxon>Bacteroidia</taxon>
        <taxon>Marinilabiliales</taxon>
        <taxon>Marinilabiliaceae</taxon>
        <taxon>Carboxylicivirga</taxon>
    </lineage>
</organism>
<keyword evidence="9" id="KW-0472">Membrane</keyword>
<dbReference type="RefSeq" id="WP_200464938.1">
    <property type="nucleotide sequence ID" value="NZ_JAENRR010000020.1"/>
</dbReference>
<keyword evidence="12" id="KW-1185">Reference proteome</keyword>
<protein>
    <submittedName>
        <fullName evidence="11">TonB family protein</fullName>
    </submittedName>
</protein>
<evidence type="ECO:0000256" key="9">
    <source>
        <dbReference type="ARBA" id="ARBA00023136"/>
    </source>
</evidence>
<dbReference type="Gene3D" id="3.90.930.1">
    <property type="match status" value="1"/>
</dbReference>
<proteinExistence type="inferred from homology"/>
<gene>
    <name evidence="11" type="ORF">JIV24_10255</name>
</gene>
<keyword evidence="6" id="KW-0812">Transmembrane</keyword>
<dbReference type="InterPro" id="IPR037682">
    <property type="entry name" value="TonB_C"/>
</dbReference>
<keyword evidence="8" id="KW-1133">Transmembrane helix</keyword>
<accession>A0ABS1HJ67</accession>
<keyword evidence="4" id="KW-1003">Cell membrane</keyword>
<evidence type="ECO:0000256" key="6">
    <source>
        <dbReference type="ARBA" id="ARBA00022692"/>
    </source>
</evidence>
<sequence>MRRISYLMFLIFVIQTVRSQDTIVSYLDANWKKTKRDNAVYFRKAFKDETDLWHVKDFYINGNIQMSGCFTDKRLKKKQGYFEYFYENGTIRSYGKYDKNKREGEWKWYRKDGSKSSEERYKNNEVIQFKFWNADGSQVMEERKVFELPEFIGGEKALKSYISEKIKYPSQAILSNKSGTVYVDFVINEEGYVEDAKVKNSVDMFLDVEALRVINIMPRWIPGKHHNLPIKVSYTVPIYFVFQ</sequence>
<keyword evidence="7" id="KW-0653">Protein transport</keyword>
<evidence type="ECO:0000256" key="7">
    <source>
        <dbReference type="ARBA" id="ARBA00022927"/>
    </source>
</evidence>
<evidence type="ECO:0000259" key="10">
    <source>
        <dbReference type="PROSITE" id="PS52015"/>
    </source>
</evidence>
<dbReference type="PANTHER" id="PTHR33446:SF2">
    <property type="entry name" value="PROTEIN TONB"/>
    <property type="match status" value="1"/>
</dbReference>
<name>A0ABS1HJ67_9BACT</name>
<evidence type="ECO:0000256" key="5">
    <source>
        <dbReference type="ARBA" id="ARBA00022519"/>
    </source>
</evidence>
<dbReference type="Pfam" id="PF03544">
    <property type="entry name" value="TonB_C"/>
    <property type="match status" value="1"/>
</dbReference>
<dbReference type="InterPro" id="IPR051045">
    <property type="entry name" value="TonB-dependent_transducer"/>
</dbReference>
<evidence type="ECO:0000313" key="12">
    <source>
        <dbReference type="Proteomes" id="UP000605676"/>
    </source>
</evidence>
<comment type="similarity">
    <text evidence="2">Belongs to the TonB family.</text>
</comment>
<comment type="caution">
    <text evidence="11">The sequence shown here is derived from an EMBL/GenBank/DDBJ whole genome shotgun (WGS) entry which is preliminary data.</text>
</comment>
<dbReference type="Proteomes" id="UP000605676">
    <property type="component" value="Unassembled WGS sequence"/>
</dbReference>